<sequence length="598" mass="68116">MSDQQDGGGASEVLSKNALKRELKNKQKEEERRRKEEEKAKQQYFENRLKAIAALKIAGSNPYPHKFHVSISILEYIENYQSLTNGAHLEDVQVSLAGRIMSKRSSSSKLFFYDLHGGGAKVQVMADARTSEMDETEFSKFHSSVKRGDVVGVIGYPGKSKRGELSLFPRSFVLLSHCLHMMPRQKSGPGSENTTVKDMWAPGSARNPESYILKDQETRYRQRYLDLMLNTEVRHIFRTRAKIISYIRSFLDNLDFLEVETPMMNMIAGGAAARPFVTHHNELNMKLFMRIAPELYLKELVVGGLDRVYEIGKQFRNEGIDLTHNPEFTTCEFYMAFADYNDLMELTEKMLSGMVKELTGGYKLKYHAKGLDNDPIDIDFTPPFRRIDMIEELEKMANLNIPKNLSSDEANVYLADACKKYDIKCPPPQTTTRLLDKLVGHFLEETCVNPAFIINHPEIMSPLAKWHRSKPGLTERFELFINKHELCNAYTELNDPVVQRQRFADQLKDRQSGDDEAMALDETFCTALEYGLPPTGGWGLGIDRLTMLLTDSQNIKEVLLFPAMRPQDESPTKGTYSNVVKLASCIDFWADCYNGLGN</sequence>
<dbReference type="Proteomes" id="UP001062846">
    <property type="component" value="Chromosome 1"/>
</dbReference>
<dbReference type="EMBL" id="CM046388">
    <property type="protein sequence ID" value="KAI8570011.1"/>
    <property type="molecule type" value="Genomic_DNA"/>
</dbReference>
<reference evidence="1" key="1">
    <citation type="submission" date="2022-02" db="EMBL/GenBank/DDBJ databases">
        <title>Plant Genome Project.</title>
        <authorList>
            <person name="Zhang R.-G."/>
        </authorList>
    </citation>
    <scope>NUCLEOTIDE SEQUENCE</scope>
    <source>
        <strain evidence="1">AT1</strain>
    </source>
</reference>
<evidence type="ECO:0000313" key="1">
    <source>
        <dbReference type="EMBL" id="KAI8570011.1"/>
    </source>
</evidence>
<evidence type="ECO:0000313" key="2">
    <source>
        <dbReference type="Proteomes" id="UP001062846"/>
    </source>
</evidence>
<gene>
    <name evidence="1" type="ORF">RHMOL_Rhmol01G0000100</name>
</gene>
<organism evidence="1 2">
    <name type="scientific">Rhododendron molle</name>
    <name type="common">Chinese azalea</name>
    <name type="synonym">Azalea mollis</name>
    <dbReference type="NCBI Taxonomy" id="49168"/>
    <lineage>
        <taxon>Eukaryota</taxon>
        <taxon>Viridiplantae</taxon>
        <taxon>Streptophyta</taxon>
        <taxon>Embryophyta</taxon>
        <taxon>Tracheophyta</taxon>
        <taxon>Spermatophyta</taxon>
        <taxon>Magnoliopsida</taxon>
        <taxon>eudicotyledons</taxon>
        <taxon>Gunneridae</taxon>
        <taxon>Pentapetalae</taxon>
        <taxon>asterids</taxon>
        <taxon>Ericales</taxon>
        <taxon>Ericaceae</taxon>
        <taxon>Ericoideae</taxon>
        <taxon>Rhodoreae</taxon>
        <taxon>Rhododendron</taxon>
    </lineage>
</organism>
<accession>A0ACC0PWP6</accession>
<proteinExistence type="predicted"/>
<protein>
    <submittedName>
        <fullName evidence="1">Uncharacterized protein</fullName>
    </submittedName>
</protein>
<comment type="caution">
    <text evidence="1">The sequence shown here is derived from an EMBL/GenBank/DDBJ whole genome shotgun (WGS) entry which is preliminary data.</text>
</comment>
<keyword evidence="2" id="KW-1185">Reference proteome</keyword>
<name>A0ACC0PWP6_RHOML</name>